<keyword evidence="2" id="KW-0805">Transcription regulation</keyword>
<dbReference type="Gene3D" id="3.40.190.290">
    <property type="match status" value="1"/>
</dbReference>
<dbReference type="PANTHER" id="PTHR30126">
    <property type="entry name" value="HTH-TYPE TRANSCRIPTIONAL REGULATOR"/>
    <property type="match status" value="1"/>
</dbReference>
<dbReference type="PANTHER" id="PTHR30126:SF91">
    <property type="entry name" value="LYSR FAMILY TRANSCRIPTIONAL REGULATOR"/>
    <property type="match status" value="1"/>
</dbReference>
<gene>
    <name evidence="6" type="ORF">SAMN04515666_10487</name>
</gene>
<evidence type="ECO:0000256" key="3">
    <source>
        <dbReference type="ARBA" id="ARBA00023125"/>
    </source>
</evidence>
<dbReference type="SUPFAM" id="SSF53850">
    <property type="entry name" value="Periplasmic binding protein-like II"/>
    <property type="match status" value="1"/>
</dbReference>
<reference evidence="7" key="1">
    <citation type="submission" date="2016-10" db="EMBL/GenBank/DDBJ databases">
        <authorList>
            <person name="Varghese N."/>
            <person name="Submissions S."/>
        </authorList>
    </citation>
    <scope>NUCLEOTIDE SEQUENCE [LARGE SCALE GENOMIC DNA]</scope>
    <source>
        <strain evidence="7">LMG 26383,CCUG 61248,R- 45681</strain>
    </source>
</reference>
<accession>A0A1H7QPZ3</accession>
<organism evidence="6 7">
    <name type="scientific">Bosea lupini</name>
    <dbReference type="NCBI Taxonomy" id="1036779"/>
    <lineage>
        <taxon>Bacteria</taxon>
        <taxon>Pseudomonadati</taxon>
        <taxon>Pseudomonadota</taxon>
        <taxon>Alphaproteobacteria</taxon>
        <taxon>Hyphomicrobiales</taxon>
        <taxon>Boseaceae</taxon>
        <taxon>Bosea</taxon>
    </lineage>
</organism>
<dbReference type="STRING" id="1036779.SAMN04515666_10487"/>
<dbReference type="Proteomes" id="UP000199664">
    <property type="component" value="Unassembled WGS sequence"/>
</dbReference>
<dbReference type="InterPro" id="IPR036388">
    <property type="entry name" value="WH-like_DNA-bd_sf"/>
</dbReference>
<sequence>MLDALTLDQMRTFVTVAEAGSFRSAATRLSRAQSAISHAIANLEGQLGLQLFDRSGHRPALTAEGKALLTDIREVLLRVGALKARAHGLSRGVEIELSLTIDVLFPIPLIGAALAGLREQYPSVSIRLAIEPLGGPIAALLERRSALAITVGENFRDPRIAIEALTSMEAIAVVAATHPLARAGDGRILSRSELAGHLQIVQIDPTPISGAQDFGVLSPQTCRVTGQDTKHAMILAGLGWGRLPSWLIERDLAEGRLVRVATRALGRNAQLPAEAYLAHRLDEAMGPAARAFAQALALLCEVRARP</sequence>
<evidence type="ECO:0000313" key="6">
    <source>
        <dbReference type="EMBL" id="SEL49993.1"/>
    </source>
</evidence>
<dbReference type="InterPro" id="IPR000847">
    <property type="entry name" value="LysR_HTH_N"/>
</dbReference>
<evidence type="ECO:0000259" key="5">
    <source>
        <dbReference type="PROSITE" id="PS50931"/>
    </source>
</evidence>
<dbReference type="GO" id="GO:0000976">
    <property type="term" value="F:transcription cis-regulatory region binding"/>
    <property type="evidence" value="ECO:0007669"/>
    <property type="project" value="TreeGrafter"/>
</dbReference>
<protein>
    <submittedName>
        <fullName evidence="6">DNA-binding transcriptional regulator, LysR family</fullName>
    </submittedName>
</protein>
<dbReference type="FunFam" id="1.10.10.10:FF:000001">
    <property type="entry name" value="LysR family transcriptional regulator"/>
    <property type="match status" value="1"/>
</dbReference>
<evidence type="ECO:0000256" key="2">
    <source>
        <dbReference type="ARBA" id="ARBA00023015"/>
    </source>
</evidence>
<evidence type="ECO:0000256" key="4">
    <source>
        <dbReference type="ARBA" id="ARBA00023163"/>
    </source>
</evidence>
<dbReference type="InterPro" id="IPR005119">
    <property type="entry name" value="LysR_subst-bd"/>
</dbReference>
<dbReference type="SUPFAM" id="SSF46785">
    <property type="entry name" value="Winged helix' DNA-binding domain"/>
    <property type="match status" value="1"/>
</dbReference>
<evidence type="ECO:0000256" key="1">
    <source>
        <dbReference type="ARBA" id="ARBA00009437"/>
    </source>
</evidence>
<proteinExistence type="inferred from homology"/>
<dbReference type="RefSeq" id="WP_091834677.1">
    <property type="nucleotide sequence ID" value="NZ_FOAN01000004.1"/>
</dbReference>
<keyword evidence="4" id="KW-0804">Transcription</keyword>
<dbReference type="AlphaFoldDB" id="A0A1H7QPZ3"/>
<feature type="domain" description="HTH lysR-type" evidence="5">
    <location>
        <begin position="5"/>
        <end position="62"/>
    </location>
</feature>
<dbReference type="Gene3D" id="1.10.10.10">
    <property type="entry name" value="Winged helix-like DNA-binding domain superfamily/Winged helix DNA-binding domain"/>
    <property type="match status" value="1"/>
</dbReference>
<dbReference type="PRINTS" id="PR00039">
    <property type="entry name" value="HTHLYSR"/>
</dbReference>
<dbReference type="PROSITE" id="PS50931">
    <property type="entry name" value="HTH_LYSR"/>
    <property type="match status" value="1"/>
</dbReference>
<evidence type="ECO:0000313" key="7">
    <source>
        <dbReference type="Proteomes" id="UP000199664"/>
    </source>
</evidence>
<comment type="similarity">
    <text evidence="1">Belongs to the LysR transcriptional regulatory family.</text>
</comment>
<dbReference type="OrthoDB" id="196624at2"/>
<dbReference type="GO" id="GO:0003700">
    <property type="term" value="F:DNA-binding transcription factor activity"/>
    <property type="evidence" value="ECO:0007669"/>
    <property type="project" value="InterPro"/>
</dbReference>
<keyword evidence="7" id="KW-1185">Reference proteome</keyword>
<dbReference type="Pfam" id="PF00126">
    <property type="entry name" value="HTH_1"/>
    <property type="match status" value="1"/>
</dbReference>
<dbReference type="Pfam" id="PF03466">
    <property type="entry name" value="LysR_substrate"/>
    <property type="match status" value="1"/>
</dbReference>
<name>A0A1H7QPZ3_9HYPH</name>
<dbReference type="InterPro" id="IPR036390">
    <property type="entry name" value="WH_DNA-bd_sf"/>
</dbReference>
<keyword evidence="3 6" id="KW-0238">DNA-binding</keyword>
<dbReference type="EMBL" id="FOAN01000004">
    <property type="protein sequence ID" value="SEL49993.1"/>
    <property type="molecule type" value="Genomic_DNA"/>
</dbReference>